<gene>
    <name evidence="13" type="ORF">CJ030_MR1G014149</name>
</gene>
<evidence type="ECO:0000256" key="11">
    <source>
        <dbReference type="SAM" id="Phobius"/>
    </source>
</evidence>
<dbReference type="PANTHER" id="PTHR48061:SF29">
    <property type="entry name" value="RECEPTOR-LIKE KINASE FAMILY PROTEIN, PUTATIVE-RELATED"/>
    <property type="match status" value="1"/>
</dbReference>
<evidence type="ECO:0000256" key="3">
    <source>
        <dbReference type="ARBA" id="ARBA00022614"/>
    </source>
</evidence>
<feature type="transmembrane region" description="Helical" evidence="11">
    <location>
        <begin position="448"/>
        <end position="472"/>
    </location>
</feature>
<evidence type="ECO:0000256" key="7">
    <source>
        <dbReference type="ARBA" id="ARBA00022989"/>
    </source>
</evidence>
<keyword evidence="3" id="KW-0433">Leucine-rich repeat</keyword>
<dbReference type="Pfam" id="PF08263">
    <property type="entry name" value="LRRNT_2"/>
    <property type="match status" value="1"/>
</dbReference>
<feature type="domain" description="Leucine-rich repeat-containing N-terminal plant-type" evidence="12">
    <location>
        <begin position="12"/>
        <end position="38"/>
    </location>
</feature>
<dbReference type="SUPFAM" id="SSF52058">
    <property type="entry name" value="L domain-like"/>
    <property type="match status" value="1"/>
</dbReference>
<proteinExistence type="inferred from homology"/>
<organism evidence="13 14">
    <name type="scientific">Morella rubra</name>
    <name type="common">Chinese bayberry</name>
    <dbReference type="NCBI Taxonomy" id="262757"/>
    <lineage>
        <taxon>Eukaryota</taxon>
        <taxon>Viridiplantae</taxon>
        <taxon>Streptophyta</taxon>
        <taxon>Embryophyta</taxon>
        <taxon>Tracheophyta</taxon>
        <taxon>Spermatophyta</taxon>
        <taxon>Magnoliopsida</taxon>
        <taxon>eudicotyledons</taxon>
        <taxon>Gunneridae</taxon>
        <taxon>Pentapetalae</taxon>
        <taxon>rosids</taxon>
        <taxon>fabids</taxon>
        <taxon>Fagales</taxon>
        <taxon>Myricaceae</taxon>
        <taxon>Morella</taxon>
    </lineage>
</organism>
<keyword evidence="6" id="KW-0677">Repeat</keyword>
<keyword evidence="10" id="KW-0325">Glycoprotein</keyword>
<sequence length="489" mass="54887">MNKSFCFFEEWHPKVASWSLERENNSSDCCSWDGVECDHYTGHVISLDLSDSCLFGSMNSNSSLFRLLQLQRFNLAFNDFNSSQISFGVGNLSRSIQNSLNNHTKLLHLDLSGMLLMDVPWLNIAHSNGTLSKIEYLRLNSLGIRKFPNILLKHYKLVELWLSSNNLQGLIPGWMYNVSNLSYSLQVLGLRSNNFDGTIPNTWQNDCKLQMIDLSQNQLEGQMPSSLANCASNTESNDSMLELHILDLSNNNFSENLPASNLLQSNAMKIVGANKLQYMGSRVGYGDDYSVTITNKDIELEYKKIKDDLTFIDFSCNGFEGKIPELLGNLIGLRVLNLSNNALTGPIPLSLGNLTQLESLDLSHNMLSGEIPRQLAQLTYLVVFDVSYNDFTGPIPHGNQFKTYDNTSFRGNQELCGRPSSKMCENFKYSPIPPTFGKDCGSESLFNFGWKIVAIGYASGFVIGVIIGQLVYARHPNWFMKTFGKKQQP</sequence>
<dbReference type="EMBL" id="RXIC02000019">
    <property type="protein sequence ID" value="KAB1226442.1"/>
    <property type="molecule type" value="Genomic_DNA"/>
</dbReference>
<protein>
    <submittedName>
        <fullName evidence="13">Receptor-like protein 12</fullName>
    </submittedName>
</protein>
<evidence type="ECO:0000256" key="5">
    <source>
        <dbReference type="ARBA" id="ARBA00022729"/>
    </source>
</evidence>
<comment type="similarity">
    <text evidence="2">Belongs to the RLP family.</text>
</comment>
<dbReference type="Proteomes" id="UP000516437">
    <property type="component" value="Chromosome 1"/>
</dbReference>
<accession>A0A6A1WMD7</accession>
<dbReference type="PANTHER" id="PTHR48061">
    <property type="entry name" value="LEUCINE-RICH REPEAT RECEPTOR PROTEIN KINASE EMS1-LIKE-RELATED"/>
    <property type="match status" value="1"/>
</dbReference>
<keyword evidence="14" id="KW-1185">Reference proteome</keyword>
<keyword evidence="5" id="KW-0732">Signal</keyword>
<evidence type="ECO:0000256" key="4">
    <source>
        <dbReference type="ARBA" id="ARBA00022692"/>
    </source>
</evidence>
<dbReference type="Pfam" id="PF00560">
    <property type="entry name" value="LRR_1"/>
    <property type="match status" value="5"/>
</dbReference>
<dbReference type="PRINTS" id="PR00019">
    <property type="entry name" value="LEURICHRPT"/>
</dbReference>
<keyword evidence="4 11" id="KW-0812">Transmembrane</keyword>
<comment type="subcellular location">
    <subcellularLocation>
        <location evidence="1">Membrane</location>
        <topology evidence="1">Single-pass type I membrane protein</topology>
    </subcellularLocation>
</comment>
<dbReference type="OrthoDB" id="442066at2759"/>
<evidence type="ECO:0000256" key="9">
    <source>
        <dbReference type="ARBA" id="ARBA00023170"/>
    </source>
</evidence>
<dbReference type="AlphaFoldDB" id="A0A6A1WMD7"/>
<evidence type="ECO:0000256" key="6">
    <source>
        <dbReference type="ARBA" id="ARBA00022737"/>
    </source>
</evidence>
<keyword evidence="7 11" id="KW-1133">Transmembrane helix</keyword>
<keyword evidence="9 13" id="KW-0675">Receptor</keyword>
<evidence type="ECO:0000256" key="2">
    <source>
        <dbReference type="ARBA" id="ARBA00009592"/>
    </source>
</evidence>
<dbReference type="InterPro" id="IPR013210">
    <property type="entry name" value="LRR_N_plant-typ"/>
</dbReference>
<evidence type="ECO:0000256" key="1">
    <source>
        <dbReference type="ARBA" id="ARBA00004479"/>
    </source>
</evidence>
<name>A0A6A1WMD7_9ROSI</name>
<evidence type="ECO:0000256" key="10">
    <source>
        <dbReference type="ARBA" id="ARBA00023180"/>
    </source>
</evidence>
<dbReference type="InterPro" id="IPR046956">
    <property type="entry name" value="RLP23-like"/>
</dbReference>
<evidence type="ECO:0000313" key="14">
    <source>
        <dbReference type="Proteomes" id="UP000516437"/>
    </source>
</evidence>
<dbReference type="GO" id="GO:0016020">
    <property type="term" value="C:membrane"/>
    <property type="evidence" value="ECO:0007669"/>
    <property type="project" value="UniProtKB-SubCell"/>
</dbReference>
<dbReference type="Gene3D" id="3.80.10.10">
    <property type="entry name" value="Ribonuclease Inhibitor"/>
    <property type="match status" value="2"/>
</dbReference>
<comment type="caution">
    <text evidence="13">The sequence shown here is derived from an EMBL/GenBank/DDBJ whole genome shotgun (WGS) entry which is preliminary data.</text>
</comment>
<dbReference type="Pfam" id="PF13855">
    <property type="entry name" value="LRR_8"/>
    <property type="match status" value="1"/>
</dbReference>
<keyword evidence="8 11" id="KW-0472">Membrane</keyword>
<evidence type="ECO:0000313" key="13">
    <source>
        <dbReference type="EMBL" id="KAB1226442.1"/>
    </source>
</evidence>
<dbReference type="InterPro" id="IPR001611">
    <property type="entry name" value="Leu-rich_rpt"/>
</dbReference>
<reference evidence="13 14" key="1">
    <citation type="journal article" date="2019" name="Plant Biotechnol. J.">
        <title>The red bayberry genome and genetic basis of sex determination.</title>
        <authorList>
            <person name="Jia H.M."/>
            <person name="Jia H.J."/>
            <person name="Cai Q.L."/>
            <person name="Wang Y."/>
            <person name="Zhao H.B."/>
            <person name="Yang W.F."/>
            <person name="Wang G.Y."/>
            <person name="Li Y.H."/>
            <person name="Zhan D.L."/>
            <person name="Shen Y.T."/>
            <person name="Niu Q.F."/>
            <person name="Chang L."/>
            <person name="Qiu J."/>
            <person name="Zhao L."/>
            <person name="Xie H.B."/>
            <person name="Fu W.Y."/>
            <person name="Jin J."/>
            <person name="Li X.W."/>
            <person name="Jiao Y."/>
            <person name="Zhou C.C."/>
            <person name="Tu T."/>
            <person name="Chai C.Y."/>
            <person name="Gao J.L."/>
            <person name="Fan L.J."/>
            <person name="van de Weg E."/>
            <person name="Wang J.Y."/>
            <person name="Gao Z.S."/>
        </authorList>
    </citation>
    <scope>NUCLEOTIDE SEQUENCE [LARGE SCALE GENOMIC DNA]</scope>
    <source>
        <tissue evidence="13">Leaves</tissue>
    </source>
</reference>
<dbReference type="FunFam" id="3.80.10.10:FF:000111">
    <property type="entry name" value="LRR receptor-like serine/threonine-protein kinase ERECTA"/>
    <property type="match status" value="1"/>
</dbReference>
<dbReference type="InterPro" id="IPR032675">
    <property type="entry name" value="LRR_dom_sf"/>
</dbReference>
<evidence type="ECO:0000259" key="12">
    <source>
        <dbReference type="Pfam" id="PF08263"/>
    </source>
</evidence>
<evidence type="ECO:0000256" key="8">
    <source>
        <dbReference type="ARBA" id="ARBA00023136"/>
    </source>
</evidence>